<accession>A0A380CDK6</accession>
<evidence type="ECO:0000256" key="3">
    <source>
        <dbReference type="ARBA" id="ARBA00022630"/>
    </source>
</evidence>
<dbReference type="PRINTS" id="PR00411">
    <property type="entry name" value="PNDRDTASEI"/>
</dbReference>
<evidence type="ECO:0000313" key="8">
    <source>
        <dbReference type="EMBL" id="SUJ17273.1"/>
    </source>
</evidence>
<dbReference type="Gene3D" id="3.40.250.10">
    <property type="entry name" value="Rhodanese-like domain"/>
    <property type="match status" value="1"/>
</dbReference>
<dbReference type="AlphaFoldDB" id="A0A380CDK6"/>
<evidence type="ECO:0000256" key="6">
    <source>
        <dbReference type="ARBA" id="ARBA00023284"/>
    </source>
</evidence>
<dbReference type="Gene3D" id="3.50.50.60">
    <property type="entry name" value="FAD/NAD(P)-binding domain"/>
    <property type="match status" value="2"/>
</dbReference>
<dbReference type="OrthoDB" id="9792592at2"/>
<dbReference type="RefSeq" id="WP_115363109.1">
    <property type="nucleotide sequence ID" value="NZ_CP038012.1"/>
</dbReference>
<dbReference type="SUPFAM" id="SSF55424">
    <property type="entry name" value="FAD/NAD-linked reductases, dimerisation (C-terminal) domain"/>
    <property type="match status" value="1"/>
</dbReference>
<proteinExistence type="inferred from homology"/>
<dbReference type="Pfam" id="PF02852">
    <property type="entry name" value="Pyr_redox_dim"/>
    <property type="match status" value="1"/>
</dbReference>
<dbReference type="Pfam" id="PF07992">
    <property type="entry name" value="Pyr_redox_2"/>
    <property type="match status" value="1"/>
</dbReference>
<sequence>MSKKILIVGGVAGGASAAARVRRLDEQAEVIMFEKGPHVSFSNCALPYHLSGVVENSDDLVLMSPETFKKRYNIEARVSQEVVAINRDAKTITVKNVLTNETYEESYDKLVLSTGAAPIRPNIEGVHNENVFTVRNVVDIQNLNTFIQHRGLKDIAVIGGGFIGVEVAENLKKAGYNVSLVEFANQIMMPLDHDMVQILHKEMVDNGVHLILNDGLDKIGEGYIQTQSGKEVKAEAVVMAIGVRPEITLAQKADLEIGSTGAIKVDHNYLTSDKDIYAVGDAIEVYHKLTHTPTRLALAGPAQKQARAAADHMYGIPNQNKGVIGSSSMHLFSLNTASTGLNARMAENAGIRYDSVYIIPADKVGLMPNSSPMHFKLVYEVPTGKLLGAQAIGKGNVDKRIDVIAAMITMNGTLEDLKDLELSYSPMMGTAKDVVNHAALVALNQLYGRYKEVKVSQVRELVENNAFIIDAREQGEYNRGHLKNAVNIPLSEFRDRLDEIPKDQPVYIHCRSGQRSYNMVIALENLGYKNVYNISGSYLGISLHEYYNDLVTGREKIVTEYNFK</sequence>
<dbReference type="Proteomes" id="UP000254519">
    <property type="component" value="Unassembled WGS sequence"/>
</dbReference>
<dbReference type="InterPro" id="IPR036188">
    <property type="entry name" value="FAD/NAD-bd_sf"/>
</dbReference>
<evidence type="ECO:0000256" key="1">
    <source>
        <dbReference type="ARBA" id="ARBA00001974"/>
    </source>
</evidence>
<keyword evidence="4" id="KW-0274">FAD</keyword>
<dbReference type="CDD" id="cd00158">
    <property type="entry name" value="RHOD"/>
    <property type="match status" value="1"/>
</dbReference>
<feature type="domain" description="Rhodanese" evidence="7">
    <location>
        <begin position="462"/>
        <end position="546"/>
    </location>
</feature>
<organism evidence="8 9">
    <name type="scientific">Sporosarcina pasteurii</name>
    <name type="common">Bacillus pasteurii</name>
    <dbReference type="NCBI Taxonomy" id="1474"/>
    <lineage>
        <taxon>Bacteria</taxon>
        <taxon>Bacillati</taxon>
        <taxon>Bacillota</taxon>
        <taxon>Bacilli</taxon>
        <taxon>Bacillales</taxon>
        <taxon>Caryophanaceae</taxon>
        <taxon>Sporosarcina</taxon>
    </lineage>
</organism>
<dbReference type="InterPro" id="IPR001763">
    <property type="entry name" value="Rhodanese-like_dom"/>
</dbReference>
<dbReference type="PANTHER" id="PTHR43429:SF1">
    <property type="entry name" value="NAD(P)H SULFUR OXIDOREDUCTASE (COA-DEPENDENT)"/>
    <property type="match status" value="1"/>
</dbReference>
<dbReference type="InterPro" id="IPR036873">
    <property type="entry name" value="Rhodanese-like_dom_sf"/>
</dbReference>
<dbReference type="PRINTS" id="PR00368">
    <property type="entry name" value="FADPNR"/>
</dbReference>
<dbReference type="EC" id="1.8.1.14" evidence="8"/>
<dbReference type="SUPFAM" id="SSF52821">
    <property type="entry name" value="Rhodanese/Cell cycle control phosphatase"/>
    <property type="match status" value="1"/>
</dbReference>
<dbReference type="SMART" id="SM00450">
    <property type="entry name" value="RHOD"/>
    <property type="match status" value="1"/>
</dbReference>
<evidence type="ECO:0000256" key="2">
    <source>
        <dbReference type="ARBA" id="ARBA00009130"/>
    </source>
</evidence>
<dbReference type="InterPro" id="IPR004099">
    <property type="entry name" value="Pyr_nucl-diS_OxRdtase_dimer"/>
</dbReference>
<gene>
    <name evidence="8" type="primary">cdr_2</name>
    <name evidence="8" type="ORF">NCTC4822_02816</name>
</gene>
<keyword evidence="3" id="KW-0285">Flavoprotein</keyword>
<keyword evidence="5 8" id="KW-0560">Oxidoreductase</keyword>
<comment type="similarity">
    <text evidence="2">Belongs to the class-III pyridine nucleotide-disulfide oxidoreductase family.</text>
</comment>
<evidence type="ECO:0000313" key="9">
    <source>
        <dbReference type="Proteomes" id="UP000254519"/>
    </source>
</evidence>
<dbReference type="PROSITE" id="PS50206">
    <property type="entry name" value="RHODANESE_3"/>
    <property type="match status" value="1"/>
</dbReference>
<evidence type="ECO:0000256" key="5">
    <source>
        <dbReference type="ARBA" id="ARBA00023002"/>
    </source>
</evidence>
<keyword evidence="9" id="KW-1185">Reference proteome</keyword>
<dbReference type="PANTHER" id="PTHR43429">
    <property type="entry name" value="PYRIDINE NUCLEOTIDE-DISULFIDE OXIDOREDUCTASE DOMAIN-CONTAINING"/>
    <property type="match status" value="1"/>
</dbReference>
<keyword evidence="6" id="KW-0676">Redox-active center</keyword>
<dbReference type="Pfam" id="PF00581">
    <property type="entry name" value="Rhodanese"/>
    <property type="match status" value="1"/>
</dbReference>
<comment type="cofactor">
    <cofactor evidence="1">
        <name>FAD</name>
        <dbReference type="ChEBI" id="CHEBI:57692"/>
    </cofactor>
</comment>
<dbReference type="EMBL" id="UGYZ01000002">
    <property type="protein sequence ID" value="SUJ17273.1"/>
    <property type="molecule type" value="Genomic_DNA"/>
</dbReference>
<dbReference type="InterPro" id="IPR016156">
    <property type="entry name" value="FAD/NAD-linked_Rdtase_dimer_sf"/>
</dbReference>
<dbReference type="GO" id="GO:0050451">
    <property type="term" value="F:CoA-disulfide reductase (NADPH) activity"/>
    <property type="evidence" value="ECO:0007669"/>
    <property type="project" value="UniProtKB-EC"/>
</dbReference>
<dbReference type="InterPro" id="IPR050260">
    <property type="entry name" value="FAD-bd_OxRdtase"/>
</dbReference>
<evidence type="ECO:0000256" key="4">
    <source>
        <dbReference type="ARBA" id="ARBA00022827"/>
    </source>
</evidence>
<protein>
    <submittedName>
        <fullName evidence="8">Coenzyme A disulfide reductase</fullName>
        <ecNumber evidence="8">1.8.1.14</ecNumber>
    </submittedName>
</protein>
<dbReference type="SUPFAM" id="SSF51905">
    <property type="entry name" value="FAD/NAD(P)-binding domain"/>
    <property type="match status" value="2"/>
</dbReference>
<evidence type="ECO:0000259" key="7">
    <source>
        <dbReference type="PROSITE" id="PS50206"/>
    </source>
</evidence>
<dbReference type="InterPro" id="IPR023753">
    <property type="entry name" value="FAD/NAD-binding_dom"/>
</dbReference>
<reference evidence="8 9" key="1">
    <citation type="submission" date="2018-06" db="EMBL/GenBank/DDBJ databases">
        <authorList>
            <consortium name="Pathogen Informatics"/>
            <person name="Doyle S."/>
        </authorList>
    </citation>
    <scope>NUCLEOTIDE SEQUENCE [LARGE SCALE GENOMIC DNA]</scope>
    <source>
        <strain evidence="9">ATCC 11859 / DSM 33 / NCIB 8841 / NCTC 4822</strain>
    </source>
</reference>
<name>A0A380CDK6_SPOPA</name>